<gene>
    <name evidence="1" type="ORF">AXK12_06535</name>
</gene>
<dbReference type="AlphaFoldDB" id="A0A139SK74"/>
<comment type="caution">
    <text evidence="1">The sequence shown here is derived from an EMBL/GenBank/DDBJ whole genome shotgun (WGS) entry which is preliminary data.</text>
</comment>
<organism evidence="1 2">
    <name type="scientific">Cephaloticoccus capnophilus</name>
    <dbReference type="NCBI Taxonomy" id="1548208"/>
    <lineage>
        <taxon>Bacteria</taxon>
        <taxon>Pseudomonadati</taxon>
        <taxon>Verrucomicrobiota</taxon>
        <taxon>Opitutia</taxon>
        <taxon>Opitutales</taxon>
        <taxon>Opitutaceae</taxon>
        <taxon>Cephaloticoccus</taxon>
    </lineage>
</organism>
<reference evidence="1 2" key="1">
    <citation type="submission" date="2016-02" db="EMBL/GenBank/DDBJ databases">
        <authorList>
            <person name="Wen L."/>
            <person name="He K."/>
            <person name="Yang H."/>
        </authorList>
    </citation>
    <scope>NUCLEOTIDE SEQUENCE [LARGE SCALE GENOMIC DNA]</scope>
    <source>
        <strain evidence="1 2">CV41</strain>
    </source>
</reference>
<dbReference type="InterPro" id="IPR007433">
    <property type="entry name" value="DUF481"/>
</dbReference>
<sequence length="331" mass="36452">MAAAELRLSNGDRLTGTLIERSEGKLHFRSAVLGDLVIDESVATLVEEGPQSVAASESEASAAELAQAQAGVEIEAGAEAVAPLVADVEAGESDGTADSSGGVQVPPRVTWSGQIELALFSQTGRSKNQNSSVRLEASRVTKRNNYRLRSRYLYGKNADQVANDRINADLRWRRELGPRFFTQSLTSYLRDRVAQIAFNAEQNVSLGYQVFKDERHELNAGVGITGLYRDVTGLSQSSLYLGEVFQDYGYKLNHRFTISEGLNVLYSTDGRVVGTSVDNSHYKVRFNSALQGKMTERIALVLRFEYEYDNSILVKEARTDQRITTSVGYAF</sequence>
<dbReference type="STRING" id="1548208.AXK12_06535"/>
<accession>A0A139SK74</accession>
<keyword evidence="2" id="KW-1185">Reference proteome</keyword>
<name>A0A139SK74_9BACT</name>
<proteinExistence type="predicted"/>
<dbReference type="EMBL" id="LSZP01000047">
    <property type="protein sequence ID" value="KXU34887.1"/>
    <property type="molecule type" value="Genomic_DNA"/>
</dbReference>
<evidence type="ECO:0008006" key="3">
    <source>
        <dbReference type="Google" id="ProtNLM"/>
    </source>
</evidence>
<dbReference type="Proteomes" id="UP000071392">
    <property type="component" value="Unassembled WGS sequence"/>
</dbReference>
<protein>
    <recommendedName>
        <fullName evidence="3">DUF481 domain-containing protein</fullName>
    </recommendedName>
</protein>
<evidence type="ECO:0000313" key="2">
    <source>
        <dbReference type="Proteomes" id="UP000071392"/>
    </source>
</evidence>
<evidence type="ECO:0000313" key="1">
    <source>
        <dbReference type="EMBL" id="KXU34887.1"/>
    </source>
</evidence>
<dbReference type="Pfam" id="PF04338">
    <property type="entry name" value="DUF481"/>
    <property type="match status" value="1"/>
</dbReference>